<name>A0A0F9QHJ9_9ZZZZ</name>
<gene>
    <name evidence="1" type="ORF">LCGC14_1014380</name>
</gene>
<organism evidence="1">
    <name type="scientific">marine sediment metagenome</name>
    <dbReference type="NCBI Taxonomy" id="412755"/>
    <lineage>
        <taxon>unclassified sequences</taxon>
        <taxon>metagenomes</taxon>
        <taxon>ecological metagenomes</taxon>
    </lineage>
</organism>
<comment type="caution">
    <text evidence="1">The sequence shown here is derived from an EMBL/GenBank/DDBJ whole genome shotgun (WGS) entry which is preliminary data.</text>
</comment>
<protein>
    <submittedName>
        <fullName evidence="1">Uncharacterized protein</fullName>
    </submittedName>
</protein>
<proteinExistence type="predicted"/>
<reference evidence="1" key="1">
    <citation type="journal article" date="2015" name="Nature">
        <title>Complex archaea that bridge the gap between prokaryotes and eukaryotes.</title>
        <authorList>
            <person name="Spang A."/>
            <person name="Saw J.H."/>
            <person name="Jorgensen S.L."/>
            <person name="Zaremba-Niedzwiedzka K."/>
            <person name="Martijn J."/>
            <person name="Lind A.E."/>
            <person name="van Eijk R."/>
            <person name="Schleper C."/>
            <person name="Guy L."/>
            <person name="Ettema T.J."/>
        </authorList>
    </citation>
    <scope>NUCLEOTIDE SEQUENCE</scope>
</reference>
<sequence>MMGNYILRNNVPVPEPNIIAWALWFESNDKIVQKSRFIIDNKVVEVSTVFLGIDHSFHHGPPLLFETMIFGGRHDQEIIDRYSTYPEAVEGHSWAVSLVHSEIE</sequence>
<evidence type="ECO:0000313" key="1">
    <source>
        <dbReference type="EMBL" id="KKN12646.1"/>
    </source>
</evidence>
<dbReference type="AlphaFoldDB" id="A0A0F9QHJ9"/>
<dbReference type="EMBL" id="LAZR01004008">
    <property type="protein sequence ID" value="KKN12646.1"/>
    <property type="molecule type" value="Genomic_DNA"/>
</dbReference>
<accession>A0A0F9QHJ9</accession>